<proteinExistence type="predicted"/>
<sequence>MSHIMISSKLQYPNEHRTCSHFKIDIGTGFHFSTFQQGESLSLNLPRFNHLLFLRKGSVVLNCNMYTGKTFHCDEMIFIPGGASFSGKALNDAEWIDFVFTQPISACDKMKLQALRHLCDDNAYHFDSLPIREPLGMFLDLLTYSIRAGVNCMHLHAIKHQELFLYIHGFYTKQEIATFFYPIIGKSMSFREIIMNVATEVSTVSELAELTHMSRRTFQRKFLEEFNKPAKKWIQERMCARIMECLTIPEKTLKDIMYECGFSSPSSFNQYCKKNLGGPPSEIRKNIVRTMHSV</sequence>
<protein>
    <submittedName>
        <fullName evidence="5">Helix-turn-helix domain-containing protein</fullName>
    </submittedName>
</protein>
<reference evidence="5" key="2">
    <citation type="submission" date="2021-04" db="EMBL/GenBank/DDBJ databases">
        <authorList>
            <person name="Gilroy R."/>
        </authorList>
    </citation>
    <scope>NUCLEOTIDE SEQUENCE</scope>
    <source>
        <strain evidence="5">ChiBcec15-1070</strain>
    </source>
</reference>
<evidence type="ECO:0000256" key="2">
    <source>
        <dbReference type="ARBA" id="ARBA00023125"/>
    </source>
</evidence>
<keyword evidence="2" id="KW-0238">DNA-binding</keyword>
<dbReference type="SMART" id="SM00342">
    <property type="entry name" value="HTH_ARAC"/>
    <property type="match status" value="1"/>
</dbReference>
<organism evidence="5 6">
    <name type="scientific">Candidatus Rikenella faecigallinarum</name>
    <dbReference type="NCBI Taxonomy" id="2838745"/>
    <lineage>
        <taxon>Bacteria</taxon>
        <taxon>Pseudomonadati</taxon>
        <taxon>Bacteroidota</taxon>
        <taxon>Bacteroidia</taxon>
        <taxon>Bacteroidales</taxon>
        <taxon>Rikenellaceae</taxon>
        <taxon>Rikenella</taxon>
    </lineage>
</organism>
<evidence type="ECO:0000256" key="1">
    <source>
        <dbReference type="ARBA" id="ARBA00023015"/>
    </source>
</evidence>
<keyword evidence="3" id="KW-0804">Transcription</keyword>
<feature type="domain" description="HTH araC/xylS-type" evidence="4">
    <location>
        <begin position="187"/>
        <end position="286"/>
    </location>
</feature>
<evidence type="ECO:0000313" key="5">
    <source>
        <dbReference type="EMBL" id="HIW11266.1"/>
    </source>
</evidence>
<evidence type="ECO:0000259" key="4">
    <source>
        <dbReference type="PROSITE" id="PS01124"/>
    </source>
</evidence>
<gene>
    <name evidence="5" type="ORF">H9888_07205</name>
</gene>
<dbReference type="AlphaFoldDB" id="A0A9D1TYD7"/>
<keyword evidence="1" id="KW-0805">Transcription regulation</keyword>
<comment type="caution">
    <text evidence="5">The sequence shown here is derived from an EMBL/GenBank/DDBJ whole genome shotgun (WGS) entry which is preliminary data.</text>
</comment>
<dbReference type="Proteomes" id="UP000823926">
    <property type="component" value="Unassembled WGS sequence"/>
</dbReference>
<dbReference type="InterPro" id="IPR018060">
    <property type="entry name" value="HTH_AraC"/>
</dbReference>
<evidence type="ECO:0000313" key="6">
    <source>
        <dbReference type="Proteomes" id="UP000823926"/>
    </source>
</evidence>
<dbReference type="PANTHER" id="PTHR43280:SF10">
    <property type="entry name" value="REGULATORY PROTEIN POCR"/>
    <property type="match status" value="1"/>
</dbReference>
<dbReference type="GO" id="GO:0003700">
    <property type="term" value="F:DNA-binding transcription factor activity"/>
    <property type="evidence" value="ECO:0007669"/>
    <property type="project" value="InterPro"/>
</dbReference>
<dbReference type="EMBL" id="DXHL01000032">
    <property type="protein sequence ID" value="HIW11266.1"/>
    <property type="molecule type" value="Genomic_DNA"/>
</dbReference>
<dbReference type="InterPro" id="IPR009057">
    <property type="entry name" value="Homeodomain-like_sf"/>
</dbReference>
<dbReference type="PANTHER" id="PTHR43280">
    <property type="entry name" value="ARAC-FAMILY TRANSCRIPTIONAL REGULATOR"/>
    <property type="match status" value="1"/>
</dbReference>
<dbReference type="SUPFAM" id="SSF46689">
    <property type="entry name" value="Homeodomain-like"/>
    <property type="match status" value="1"/>
</dbReference>
<dbReference type="Gene3D" id="1.10.10.60">
    <property type="entry name" value="Homeodomain-like"/>
    <property type="match status" value="1"/>
</dbReference>
<reference evidence="5" key="1">
    <citation type="journal article" date="2021" name="PeerJ">
        <title>Extensive microbial diversity within the chicken gut microbiome revealed by metagenomics and culture.</title>
        <authorList>
            <person name="Gilroy R."/>
            <person name="Ravi A."/>
            <person name="Getino M."/>
            <person name="Pursley I."/>
            <person name="Horton D.L."/>
            <person name="Alikhan N.F."/>
            <person name="Baker D."/>
            <person name="Gharbi K."/>
            <person name="Hall N."/>
            <person name="Watson M."/>
            <person name="Adriaenssens E.M."/>
            <person name="Foster-Nyarko E."/>
            <person name="Jarju S."/>
            <person name="Secka A."/>
            <person name="Antonio M."/>
            <person name="Oren A."/>
            <person name="Chaudhuri R.R."/>
            <person name="La Ragione R."/>
            <person name="Hildebrand F."/>
            <person name="Pallen M.J."/>
        </authorList>
    </citation>
    <scope>NUCLEOTIDE SEQUENCE</scope>
    <source>
        <strain evidence="5">ChiBcec15-1070</strain>
    </source>
</reference>
<evidence type="ECO:0000256" key="3">
    <source>
        <dbReference type="ARBA" id="ARBA00023163"/>
    </source>
</evidence>
<dbReference type="Pfam" id="PF12833">
    <property type="entry name" value="HTH_18"/>
    <property type="match status" value="1"/>
</dbReference>
<name>A0A9D1TYD7_9BACT</name>
<dbReference type="GO" id="GO:0043565">
    <property type="term" value="F:sequence-specific DNA binding"/>
    <property type="evidence" value="ECO:0007669"/>
    <property type="project" value="InterPro"/>
</dbReference>
<accession>A0A9D1TYD7</accession>
<dbReference type="PROSITE" id="PS01124">
    <property type="entry name" value="HTH_ARAC_FAMILY_2"/>
    <property type="match status" value="1"/>
</dbReference>